<dbReference type="Gene3D" id="3.30.70.660">
    <property type="entry name" value="Pseudouridine synthase I, catalytic domain, C-terminal subdomain"/>
    <property type="match status" value="1"/>
</dbReference>
<dbReference type="GO" id="GO:0009982">
    <property type="term" value="F:pseudouridine synthase activity"/>
    <property type="evidence" value="ECO:0007669"/>
    <property type="project" value="InterPro"/>
</dbReference>
<evidence type="ECO:0000259" key="17">
    <source>
        <dbReference type="Pfam" id="PF01416"/>
    </source>
</evidence>
<evidence type="ECO:0000256" key="7">
    <source>
        <dbReference type="ARBA" id="ARBA00023235"/>
    </source>
</evidence>
<evidence type="ECO:0000256" key="15">
    <source>
        <dbReference type="PIRSR" id="PIRSR641708-2"/>
    </source>
</evidence>
<feature type="compositionally biased region" description="Basic and acidic residues" evidence="16">
    <location>
        <begin position="72"/>
        <end position="86"/>
    </location>
</feature>
<evidence type="ECO:0000256" key="5">
    <source>
        <dbReference type="ARBA" id="ARBA00022664"/>
    </source>
</evidence>
<comment type="function">
    <text evidence="10">Formation of pseudouridine at positions 27 and 28 in the anticodon stem and loop of transfer RNAs; at positions 34 and 36 of intron-containing precursor tRNA(Ile) and at position 35 in the intron-containing tRNA(Tyr). Catalyzes pseudouridylation at position 44 in U2 snRNA. Also catalyzes pseudouridylation of mRNAs.</text>
</comment>
<evidence type="ECO:0000256" key="11">
    <source>
        <dbReference type="ARBA" id="ARBA00073968"/>
    </source>
</evidence>
<dbReference type="InterPro" id="IPR001406">
    <property type="entry name" value="PsdUridine_synth_TruA"/>
</dbReference>
<dbReference type="PANTHER" id="PTHR11142:SF4">
    <property type="entry name" value="PSEUDOURIDYLATE SYNTHASE 1 HOMOLOG"/>
    <property type="match status" value="1"/>
</dbReference>
<dbReference type="PANTHER" id="PTHR11142">
    <property type="entry name" value="PSEUDOURIDYLATE SYNTHASE"/>
    <property type="match status" value="1"/>
</dbReference>
<feature type="compositionally biased region" description="Basic and acidic residues" evidence="16">
    <location>
        <begin position="49"/>
        <end position="59"/>
    </location>
</feature>
<protein>
    <recommendedName>
        <fullName evidence="11">tRNA pseudouridine synthase 1</fullName>
    </recommendedName>
    <alternativeName>
        <fullName evidence="12">tRNA pseudouridylate synthase 1</fullName>
    </alternativeName>
    <alternativeName>
        <fullName evidence="13">tRNA-uridine isomerase 1</fullName>
    </alternativeName>
</protein>
<feature type="domain" description="Pseudouridine synthase I TruA alpha/beta" evidence="17">
    <location>
        <begin position="458"/>
        <end position="567"/>
    </location>
</feature>
<dbReference type="InterPro" id="IPR041708">
    <property type="entry name" value="PUS1/PUS2-like"/>
</dbReference>
<dbReference type="SUPFAM" id="SSF55120">
    <property type="entry name" value="Pseudouridine synthase"/>
    <property type="match status" value="1"/>
</dbReference>
<dbReference type="GO" id="GO:0003723">
    <property type="term" value="F:RNA binding"/>
    <property type="evidence" value="ECO:0007669"/>
    <property type="project" value="InterPro"/>
</dbReference>
<comment type="caution">
    <text evidence="18">The sequence shown here is derived from an EMBL/GenBank/DDBJ whole genome shotgun (WGS) entry which is preliminary data.</text>
</comment>
<evidence type="ECO:0000256" key="6">
    <source>
        <dbReference type="ARBA" id="ARBA00022694"/>
    </source>
</evidence>
<dbReference type="CDD" id="cd02568">
    <property type="entry name" value="PseudoU_synth_PUS1_PUS2"/>
    <property type="match status" value="1"/>
</dbReference>
<feature type="compositionally biased region" description="Basic and acidic residues" evidence="16">
    <location>
        <begin position="1"/>
        <end position="11"/>
    </location>
</feature>
<evidence type="ECO:0000256" key="1">
    <source>
        <dbReference type="ARBA" id="ARBA00001166"/>
    </source>
</evidence>
<evidence type="ECO:0000256" key="16">
    <source>
        <dbReference type="SAM" id="MobiDB-lite"/>
    </source>
</evidence>
<comment type="catalytic activity">
    <reaction evidence="2">
        <text>uridine in snRNA = pseudouridine in snRNA</text>
        <dbReference type="Rhea" id="RHEA:51124"/>
        <dbReference type="Rhea" id="RHEA-COMP:12891"/>
        <dbReference type="Rhea" id="RHEA-COMP:12892"/>
        <dbReference type="ChEBI" id="CHEBI:65314"/>
        <dbReference type="ChEBI" id="CHEBI:65315"/>
    </reaction>
</comment>
<evidence type="ECO:0000256" key="12">
    <source>
        <dbReference type="ARBA" id="ARBA00079072"/>
    </source>
</evidence>
<keyword evidence="6" id="KW-0819">tRNA processing</keyword>
<feature type="compositionally biased region" description="Low complexity" evidence="16">
    <location>
        <begin position="19"/>
        <end position="28"/>
    </location>
</feature>
<dbReference type="EMBL" id="JAKJXP020000008">
    <property type="protein sequence ID" value="KAK7756186.1"/>
    <property type="molecule type" value="Genomic_DNA"/>
</dbReference>
<dbReference type="Proteomes" id="UP001320420">
    <property type="component" value="Unassembled WGS sequence"/>
</dbReference>
<feature type="compositionally biased region" description="Polar residues" evidence="16">
    <location>
        <begin position="341"/>
        <end position="356"/>
    </location>
</feature>
<dbReference type="Gene3D" id="3.30.70.580">
    <property type="entry name" value="Pseudouridine synthase I, catalytic domain, N-terminal subdomain"/>
    <property type="match status" value="1"/>
</dbReference>
<evidence type="ECO:0000256" key="10">
    <source>
        <dbReference type="ARBA" id="ARBA00053072"/>
    </source>
</evidence>
<reference evidence="18 19" key="1">
    <citation type="submission" date="2024-02" db="EMBL/GenBank/DDBJ databases">
        <title>De novo assembly and annotation of 12 fungi associated with fruit tree decline syndrome in Ontario, Canada.</title>
        <authorList>
            <person name="Sulman M."/>
            <person name="Ellouze W."/>
            <person name="Ilyukhin E."/>
        </authorList>
    </citation>
    <scope>NUCLEOTIDE SEQUENCE [LARGE SCALE GENOMIC DNA]</scope>
    <source>
        <strain evidence="18 19">M11/M66-122</strain>
    </source>
</reference>
<dbReference type="FunFam" id="3.30.70.660:FF:000002">
    <property type="entry name" value="tRNA pseudouridine synthase"/>
    <property type="match status" value="1"/>
</dbReference>
<dbReference type="GO" id="GO:0031120">
    <property type="term" value="P:snRNA pseudouridine synthesis"/>
    <property type="evidence" value="ECO:0007669"/>
    <property type="project" value="UniProtKB-ARBA"/>
</dbReference>
<comment type="catalytic activity">
    <reaction evidence="1">
        <text>a uridine in mRNA = a pseudouridine in mRNA</text>
        <dbReference type="Rhea" id="RHEA:56644"/>
        <dbReference type="Rhea" id="RHEA-COMP:14658"/>
        <dbReference type="Rhea" id="RHEA-COMP:14659"/>
        <dbReference type="ChEBI" id="CHEBI:65314"/>
        <dbReference type="ChEBI" id="CHEBI:65315"/>
    </reaction>
</comment>
<feature type="compositionally biased region" description="Low complexity" evidence="16">
    <location>
        <begin position="386"/>
        <end position="404"/>
    </location>
</feature>
<dbReference type="GO" id="GO:0031119">
    <property type="term" value="P:tRNA pseudouridine synthesis"/>
    <property type="evidence" value="ECO:0007669"/>
    <property type="project" value="InterPro"/>
</dbReference>
<keyword evidence="8" id="KW-0539">Nucleus</keyword>
<evidence type="ECO:0000256" key="3">
    <source>
        <dbReference type="ARBA" id="ARBA00004123"/>
    </source>
</evidence>
<dbReference type="GO" id="GO:0006397">
    <property type="term" value="P:mRNA processing"/>
    <property type="evidence" value="ECO:0007669"/>
    <property type="project" value="UniProtKB-KW"/>
</dbReference>
<feature type="compositionally biased region" description="Polar residues" evidence="16">
    <location>
        <begin position="33"/>
        <end position="48"/>
    </location>
</feature>
<evidence type="ECO:0000256" key="8">
    <source>
        <dbReference type="ARBA" id="ARBA00023242"/>
    </source>
</evidence>
<evidence type="ECO:0000256" key="14">
    <source>
        <dbReference type="PIRSR" id="PIRSR641708-1"/>
    </source>
</evidence>
<organism evidence="18 19">
    <name type="scientific">Diatrype stigma</name>
    <dbReference type="NCBI Taxonomy" id="117547"/>
    <lineage>
        <taxon>Eukaryota</taxon>
        <taxon>Fungi</taxon>
        <taxon>Dikarya</taxon>
        <taxon>Ascomycota</taxon>
        <taxon>Pezizomycotina</taxon>
        <taxon>Sordariomycetes</taxon>
        <taxon>Xylariomycetidae</taxon>
        <taxon>Xylariales</taxon>
        <taxon>Diatrypaceae</taxon>
        <taxon>Diatrype</taxon>
    </lineage>
</organism>
<dbReference type="Pfam" id="PF01416">
    <property type="entry name" value="PseudoU_synth_1"/>
    <property type="match status" value="1"/>
</dbReference>
<dbReference type="InterPro" id="IPR020095">
    <property type="entry name" value="PsdUridine_synth_TruA_C"/>
</dbReference>
<comment type="similarity">
    <text evidence="4">Belongs to the tRNA pseudouridine synthase TruA family.</text>
</comment>
<keyword evidence="5" id="KW-0507">mRNA processing</keyword>
<feature type="active site" description="Nucleophile" evidence="14">
    <location>
        <position position="187"/>
    </location>
</feature>
<feature type="compositionally biased region" description="Basic and acidic residues" evidence="16">
    <location>
        <begin position="320"/>
        <end position="331"/>
    </location>
</feature>
<evidence type="ECO:0000313" key="18">
    <source>
        <dbReference type="EMBL" id="KAK7756186.1"/>
    </source>
</evidence>
<dbReference type="InterPro" id="IPR020097">
    <property type="entry name" value="PsdUridine_synth_TruA_a/b_dom"/>
</dbReference>
<feature type="region of interest" description="Disordered" evidence="16">
    <location>
        <begin position="320"/>
        <end position="427"/>
    </location>
</feature>
<evidence type="ECO:0000256" key="2">
    <source>
        <dbReference type="ARBA" id="ARBA00001832"/>
    </source>
</evidence>
<keyword evidence="7" id="KW-0413">Isomerase</keyword>
<keyword evidence="19" id="KW-1185">Reference proteome</keyword>
<feature type="binding site" evidence="15">
    <location>
        <position position="243"/>
    </location>
    <ligand>
        <name>substrate</name>
    </ligand>
</feature>
<feature type="region of interest" description="Disordered" evidence="16">
    <location>
        <begin position="641"/>
        <end position="674"/>
    </location>
</feature>
<evidence type="ECO:0000313" key="19">
    <source>
        <dbReference type="Proteomes" id="UP001320420"/>
    </source>
</evidence>
<evidence type="ECO:0000256" key="9">
    <source>
        <dbReference type="ARBA" id="ARBA00036943"/>
    </source>
</evidence>
<feature type="region of interest" description="Disordered" evidence="16">
    <location>
        <begin position="1"/>
        <end position="110"/>
    </location>
</feature>
<comment type="subcellular location">
    <subcellularLocation>
        <location evidence="3">Nucleus</location>
    </subcellularLocation>
</comment>
<feature type="compositionally biased region" description="Acidic residues" evidence="16">
    <location>
        <begin position="656"/>
        <end position="674"/>
    </location>
</feature>
<proteinExistence type="inferred from homology"/>
<comment type="catalytic activity">
    <reaction evidence="9">
        <text>a uridine in tRNA = a pseudouridine in tRNA</text>
        <dbReference type="Rhea" id="RHEA:54572"/>
        <dbReference type="Rhea" id="RHEA-COMP:13339"/>
        <dbReference type="Rhea" id="RHEA-COMP:13934"/>
        <dbReference type="ChEBI" id="CHEBI:65314"/>
        <dbReference type="ChEBI" id="CHEBI:65315"/>
    </reaction>
</comment>
<evidence type="ECO:0000256" key="13">
    <source>
        <dbReference type="ARBA" id="ARBA00080858"/>
    </source>
</evidence>
<dbReference type="NCBIfam" id="TIGR00071">
    <property type="entry name" value="hisT_truA"/>
    <property type="match status" value="1"/>
</dbReference>
<evidence type="ECO:0000256" key="4">
    <source>
        <dbReference type="ARBA" id="ARBA00009375"/>
    </source>
</evidence>
<gene>
    <name evidence="18" type="primary">PUS1</name>
    <name evidence="18" type="ORF">SLS62_001779</name>
</gene>
<dbReference type="AlphaFoldDB" id="A0AAN9YT31"/>
<dbReference type="InterPro" id="IPR020094">
    <property type="entry name" value="TruA/RsuA/RluB/E/F_N"/>
</dbReference>
<dbReference type="GO" id="GO:1990481">
    <property type="term" value="P:mRNA pseudouridine synthesis"/>
    <property type="evidence" value="ECO:0007669"/>
    <property type="project" value="TreeGrafter"/>
</dbReference>
<feature type="compositionally biased region" description="Basic and acidic residues" evidence="16">
    <location>
        <begin position="405"/>
        <end position="417"/>
    </location>
</feature>
<dbReference type="FunFam" id="3.30.70.580:FF:000002">
    <property type="entry name" value="tRNA pseudouridine synthase"/>
    <property type="match status" value="1"/>
</dbReference>
<dbReference type="GO" id="GO:0005634">
    <property type="term" value="C:nucleus"/>
    <property type="evidence" value="ECO:0007669"/>
    <property type="project" value="UniProtKB-SubCell"/>
</dbReference>
<name>A0AAN9YT31_9PEZI</name>
<accession>A0AAN9YT31</accession>
<sequence>MASENETREHSGGNAAPTSSNNDKNSSSFDLPPSNTESLNKATSNDAGSNDRDKNRDRQSGSNRGRRGRSRRGPENRRERNDDWRQDRKRRRVNDTDGTGDAKEQESSYMSIPFSTAEIAAEERRPKKKVAVLIGYSGTGYHGLQINHKDKTIEGDIFAALVKANAISKANADDPRKSSFVRCARTDKGVHAAGNMISLKLIIEDKDVVQRINDALPPQIRVWGIHRTNNNFSCYQACDSRWYEYLMPSYCLLPPHPESFLGKKVLESVKEKGIEAEYAERLGEVKDYWQEVEENDIKPILDSLDPEVREIVAQRIHASEREVAAQEEPKRAGAVGDVAGQETTGDQIQNTTSESSDVTKEKEGASTPAADNAPPTSETAGDESTVAANLASAPADPADATTVAEGRKDGDTAKETTKQQQPKVSPVDAALKQIKAAYMAAKRRYRASPARIARLQAALDQYLGTRNYHNYTVQKAHGDASAKRLIKSFVADPAPIQIHDTQWLSLKVHGQSFMMHQIRKMVGMAALVTRCGALDPAAFVPRTYGPARVSIPKAPGLGLLLERPVFDSYSRRAVDSLGLDALDYARYEDQIRAFKDEHIYRRIFELEERENSFHTFFHQIDGFKSDYFLWVTAHGIDAVHQKDGPQAGAEAVPKELEEELGNEGEDPEDGYGGA</sequence>
<dbReference type="InterPro" id="IPR020103">
    <property type="entry name" value="PsdUridine_synth_cat_dom_sf"/>
</dbReference>